<organism evidence="1 2">
    <name type="scientific">Lipomyces orientalis</name>
    <dbReference type="NCBI Taxonomy" id="1233043"/>
    <lineage>
        <taxon>Eukaryota</taxon>
        <taxon>Fungi</taxon>
        <taxon>Dikarya</taxon>
        <taxon>Ascomycota</taxon>
        <taxon>Saccharomycotina</taxon>
        <taxon>Lipomycetes</taxon>
        <taxon>Lipomycetales</taxon>
        <taxon>Lipomycetaceae</taxon>
        <taxon>Lipomyces</taxon>
    </lineage>
</organism>
<keyword evidence="2" id="KW-1185">Reference proteome</keyword>
<evidence type="ECO:0000313" key="1">
    <source>
        <dbReference type="EMBL" id="KAK9319632.1"/>
    </source>
</evidence>
<comment type="caution">
    <text evidence="1">The sequence shown here is derived from an EMBL/GenBank/DDBJ whole genome shotgun (WGS) entry which is preliminary data.</text>
</comment>
<name>A0ACC3TFI7_9ASCO</name>
<protein>
    <submittedName>
        <fullName evidence="1">Uncharacterized protein</fullName>
    </submittedName>
</protein>
<dbReference type="EMBL" id="MU970172">
    <property type="protein sequence ID" value="KAK9319632.1"/>
    <property type="molecule type" value="Genomic_DNA"/>
</dbReference>
<proteinExistence type="predicted"/>
<sequence>MTYLDVYATVMRLLLYVFTIYAAFRPPRKLQLPLSFLVYASMNRHDLLANFLIFSSGIVYSMTGTLRLRLVRDRCSLRHISLHYQCW</sequence>
<evidence type="ECO:0000313" key="2">
    <source>
        <dbReference type="Proteomes" id="UP001489719"/>
    </source>
</evidence>
<gene>
    <name evidence="1" type="ORF">V1517DRAFT_331841</name>
</gene>
<reference evidence="2" key="1">
    <citation type="journal article" date="2024" name="Front. Bioeng. Biotechnol.">
        <title>Genome-scale model development and genomic sequencing of the oleaginous clade Lipomyces.</title>
        <authorList>
            <person name="Czajka J.J."/>
            <person name="Han Y."/>
            <person name="Kim J."/>
            <person name="Mondo S.J."/>
            <person name="Hofstad B.A."/>
            <person name="Robles A."/>
            <person name="Haridas S."/>
            <person name="Riley R."/>
            <person name="LaButti K."/>
            <person name="Pangilinan J."/>
            <person name="Andreopoulos W."/>
            <person name="Lipzen A."/>
            <person name="Yan J."/>
            <person name="Wang M."/>
            <person name="Ng V."/>
            <person name="Grigoriev I.V."/>
            <person name="Spatafora J.W."/>
            <person name="Magnuson J.K."/>
            <person name="Baker S.E."/>
            <person name="Pomraning K.R."/>
        </authorList>
    </citation>
    <scope>NUCLEOTIDE SEQUENCE [LARGE SCALE GENOMIC DNA]</scope>
    <source>
        <strain evidence="2">CBS 10300</strain>
    </source>
</reference>
<dbReference type="Proteomes" id="UP001489719">
    <property type="component" value="Unassembled WGS sequence"/>
</dbReference>
<accession>A0ACC3TFI7</accession>